<sequence>MTSQAVVGSFATAIVEERLEDARRLLADEFVAYEAGGLPYSGEYHGPQGFFELLGKMTDAMDLAMGESVQYLLADNTVGLRSRVTFTARATGKSVEMGLVEVYTVRDGLIVELDVYYKDPAAVAALLEA</sequence>
<dbReference type="Gene3D" id="3.10.450.50">
    <property type="match status" value="1"/>
</dbReference>
<evidence type="ECO:0000313" key="3">
    <source>
        <dbReference type="Proteomes" id="UP000510682"/>
    </source>
</evidence>
<protein>
    <submittedName>
        <fullName evidence="2">Nuclear transport factor 2 family protein</fullName>
    </submittedName>
</protein>
<organism evidence="2 3">
    <name type="scientific">Mycobacterium vicinigordonae</name>
    <dbReference type="NCBI Taxonomy" id="1719132"/>
    <lineage>
        <taxon>Bacteria</taxon>
        <taxon>Bacillati</taxon>
        <taxon>Actinomycetota</taxon>
        <taxon>Actinomycetes</taxon>
        <taxon>Mycobacteriales</taxon>
        <taxon>Mycobacteriaceae</taxon>
        <taxon>Mycobacterium</taxon>
    </lineage>
</organism>
<gene>
    <name evidence="2" type="ORF">H0P51_09885</name>
</gene>
<reference evidence="2" key="1">
    <citation type="submission" date="2020-07" db="EMBL/GenBank/DDBJ databases">
        <title>Description of Mycobacterium gordonae subsp. intergordonae subsp.nov. and Mycobacterium gordonae subsp. gordonae subsp. nov.</title>
        <authorList>
            <person name="Huang H."/>
        </authorList>
    </citation>
    <scope>NUCLEOTIDE SEQUENCE [LARGE SCALE GENOMIC DNA]</scope>
    <source>
        <strain evidence="2">24T</strain>
    </source>
</reference>
<dbReference type="InterPro" id="IPR032710">
    <property type="entry name" value="NTF2-like_dom_sf"/>
</dbReference>
<dbReference type="Proteomes" id="UP000510682">
    <property type="component" value="Chromosome"/>
</dbReference>
<accession>A0A7D6I3H7</accession>
<evidence type="ECO:0000259" key="1">
    <source>
        <dbReference type="Pfam" id="PF12680"/>
    </source>
</evidence>
<dbReference type="Pfam" id="PF12680">
    <property type="entry name" value="SnoaL_2"/>
    <property type="match status" value="1"/>
</dbReference>
<dbReference type="KEGG" id="mgor:H0P51_09885"/>
<dbReference type="InterPro" id="IPR037401">
    <property type="entry name" value="SnoaL-like"/>
</dbReference>
<dbReference type="EMBL" id="CP059165">
    <property type="protein sequence ID" value="QLL09154.1"/>
    <property type="molecule type" value="Genomic_DNA"/>
</dbReference>
<dbReference type="RefSeq" id="WP_180917738.1">
    <property type="nucleotide sequence ID" value="NZ_CP059165.1"/>
</dbReference>
<dbReference type="SUPFAM" id="SSF54427">
    <property type="entry name" value="NTF2-like"/>
    <property type="match status" value="1"/>
</dbReference>
<proteinExistence type="predicted"/>
<dbReference type="AlphaFoldDB" id="A0A7D6I3H7"/>
<keyword evidence="3" id="KW-1185">Reference proteome</keyword>
<name>A0A7D6I3H7_9MYCO</name>
<evidence type="ECO:0000313" key="2">
    <source>
        <dbReference type="EMBL" id="QLL09154.1"/>
    </source>
</evidence>
<feature type="domain" description="SnoaL-like" evidence="1">
    <location>
        <begin position="10"/>
        <end position="112"/>
    </location>
</feature>
<reference evidence="2" key="2">
    <citation type="submission" date="2020-07" db="EMBL/GenBank/DDBJ databases">
        <authorList>
            <person name="Yu X."/>
        </authorList>
    </citation>
    <scope>NUCLEOTIDE SEQUENCE [LARGE SCALE GENOMIC DNA]</scope>
    <source>
        <strain evidence="2">24T</strain>
    </source>
</reference>